<keyword evidence="4 5" id="KW-0378">Hydrolase</keyword>
<dbReference type="PANTHER" id="PTHR42188">
    <property type="entry name" value="23S RRNA-SPECIFIC ENDONUCLEASE VAPC20"/>
    <property type="match status" value="1"/>
</dbReference>
<accession>A0A558G2V6</accession>
<dbReference type="RefSeq" id="WP_004064646.1">
    <property type="nucleotide sequence ID" value="NZ_CP048738.1"/>
</dbReference>
<evidence type="ECO:0000313" key="10">
    <source>
        <dbReference type="Proteomes" id="UP000320212"/>
    </source>
</evidence>
<reference evidence="7" key="2">
    <citation type="submission" date="2019-12" db="EMBL/GenBank/DDBJ databases">
        <title>Haloferax alexandrinus strain pws11.</title>
        <authorList>
            <person name="Verma D.K."/>
            <person name="Gopal K."/>
            <person name="Prasad E.S."/>
        </authorList>
    </citation>
    <scope>NUCLEOTIDE SEQUENCE</scope>
    <source>
        <strain evidence="7">Pws11</strain>
    </source>
</reference>
<dbReference type="KEGG" id="hale:G3A49_05090"/>
<dbReference type="GO" id="GO:0090729">
    <property type="term" value="F:toxin activity"/>
    <property type="evidence" value="ECO:0007669"/>
    <property type="project" value="UniProtKB-KW"/>
</dbReference>
<comment type="similarity">
    <text evidence="5">Belongs to the PINc/VapC protein family.</text>
</comment>
<gene>
    <name evidence="5" type="primary">vapC</name>
    <name evidence="9" type="ORF">FQA18_17140</name>
    <name evidence="8" type="ORF">G3A49_05090</name>
    <name evidence="7" type="ORF">GOC85_08560</name>
</gene>
<dbReference type="AlphaFoldDB" id="A0A6C0UX73"/>
<dbReference type="GO" id="GO:0016787">
    <property type="term" value="F:hydrolase activity"/>
    <property type="evidence" value="ECO:0007669"/>
    <property type="project" value="UniProtKB-KW"/>
</dbReference>
<dbReference type="Gene3D" id="3.40.50.1010">
    <property type="entry name" value="5'-nuclease"/>
    <property type="match status" value="1"/>
</dbReference>
<keyword evidence="1 5" id="KW-1277">Toxin-antitoxin system</keyword>
<name>A0A6C0UX73_HALVO</name>
<keyword evidence="3 5" id="KW-0479">Metal-binding</keyword>
<dbReference type="InterPro" id="IPR022907">
    <property type="entry name" value="VapC_family"/>
</dbReference>
<accession>A0A6C0UX73</accession>
<dbReference type="EMBL" id="CP048738">
    <property type="protein sequence ID" value="QIB77548.1"/>
    <property type="molecule type" value="Genomic_DNA"/>
</dbReference>
<reference evidence="9 10" key="1">
    <citation type="submission" date="2019-07" db="EMBL/GenBank/DDBJ databases">
        <title>Draft genome sequence of Haloferax volcanii SS0101, isolated from salt farm in Samut Sakhon, Thailand.</title>
        <authorList>
            <person name="Wanthongcharoen S."/>
            <person name="Yamprayoonswat W."/>
            <person name="Ruangsuj P."/>
            <person name="Thongpramul N."/>
            <person name="Jumpathong W."/>
            <person name="Sittihan S."/>
            <person name="Kanjanavas P."/>
            <person name="Yasawong M."/>
        </authorList>
    </citation>
    <scope>NUCLEOTIDE SEQUENCE [LARGE SCALE GENOMIC DNA]</scope>
    <source>
        <strain evidence="9 10">SS0101</strain>
    </source>
</reference>
<keyword evidence="5" id="KW-0460">Magnesium</keyword>
<evidence type="ECO:0000256" key="3">
    <source>
        <dbReference type="ARBA" id="ARBA00022723"/>
    </source>
</evidence>
<comment type="function">
    <text evidence="5">Toxic component of a toxin-antitoxin (TA) system. An RNase.</text>
</comment>
<evidence type="ECO:0000256" key="4">
    <source>
        <dbReference type="ARBA" id="ARBA00022801"/>
    </source>
</evidence>
<dbReference type="InterPro" id="IPR039018">
    <property type="entry name" value="VapC20-like"/>
</dbReference>
<evidence type="ECO:0000256" key="1">
    <source>
        <dbReference type="ARBA" id="ARBA00022649"/>
    </source>
</evidence>
<dbReference type="Pfam" id="PF01850">
    <property type="entry name" value="PIN"/>
    <property type="match status" value="1"/>
</dbReference>
<evidence type="ECO:0000256" key="2">
    <source>
        <dbReference type="ARBA" id="ARBA00022722"/>
    </source>
</evidence>
<keyword evidence="5" id="KW-0800">Toxin</keyword>
<dbReference type="EMBL" id="WOWC01000001">
    <property type="protein sequence ID" value="NLV02636.1"/>
    <property type="molecule type" value="Genomic_DNA"/>
</dbReference>
<comment type="cofactor">
    <cofactor evidence="5">
        <name>Mg(2+)</name>
        <dbReference type="ChEBI" id="CHEBI:18420"/>
    </cofactor>
</comment>
<evidence type="ECO:0000313" key="11">
    <source>
        <dbReference type="Proteomes" id="UP000465667"/>
    </source>
</evidence>
<dbReference type="Proteomes" id="UP000465667">
    <property type="component" value="Chromosome"/>
</dbReference>
<evidence type="ECO:0000259" key="6">
    <source>
        <dbReference type="Pfam" id="PF01850"/>
    </source>
</evidence>
<dbReference type="Proteomes" id="UP000619835">
    <property type="component" value="Unassembled WGS sequence"/>
</dbReference>
<dbReference type="SUPFAM" id="SSF88723">
    <property type="entry name" value="PIN domain-like"/>
    <property type="match status" value="1"/>
</dbReference>
<feature type="binding site" evidence="5">
    <location>
        <position position="109"/>
    </location>
    <ligand>
        <name>Mg(2+)</name>
        <dbReference type="ChEBI" id="CHEBI:18420"/>
    </ligand>
</feature>
<organism evidence="8 11">
    <name type="scientific">Haloferax volcanii</name>
    <name type="common">Halobacterium volcanii</name>
    <dbReference type="NCBI Taxonomy" id="2246"/>
    <lineage>
        <taxon>Archaea</taxon>
        <taxon>Methanobacteriati</taxon>
        <taxon>Methanobacteriota</taxon>
        <taxon>Stenosarchaea group</taxon>
        <taxon>Halobacteria</taxon>
        <taxon>Halobacteriales</taxon>
        <taxon>Haloferacaceae</taxon>
        <taxon>Haloferax</taxon>
    </lineage>
</organism>
<dbReference type="GO" id="GO:0000287">
    <property type="term" value="F:magnesium ion binding"/>
    <property type="evidence" value="ECO:0007669"/>
    <property type="project" value="UniProtKB-UniRule"/>
</dbReference>
<dbReference type="GeneID" id="44082761"/>
<evidence type="ECO:0000313" key="7">
    <source>
        <dbReference type="EMBL" id="NLV02636.1"/>
    </source>
</evidence>
<dbReference type="EMBL" id="VMTR01000195">
    <property type="protein sequence ID" value="TVT92098.1"/>
    <property type="molecule type" value="Genomic_DNA"/>
</dbReference>
<protein>
    <recommendedName>
        <fullName evidence="5">Ribonuclease VapC</fullName>
        <shortName evidence="5">RNase VapC</shortName>
        <ecNumber evidence="5">3.1.-.-</ecNumber>
    </recommendedName>
    <alternativeName>
        <fullName evidence="5">Putative toxin VapC</fullName>
    </alternativeName>
</protein>
<dbReference type="GO" id="GO:0016075">
    <property type="term" value="P:rRNA catabolic process"/>
    <property type="evidence" value="ECO:0007669"/>
    <property type="project" value="TreeGrafter"/>
</dbReference>
<evidence type="ECO:0000256" key="5">
    <source>
        <dbReference type="HAMAP-Rule" id="MF_00265"/>
    </source>
</evidence>
<evidence type="ECO:0000313" key="9">
    <source>
        <dbReference type="EMBL" id="TVT92098.1"/>
    </source>
</evidence>
<dbReference type="GeneID" id="301161505"/>
<evidence type="ECO:0000313" key="8">
    <source>
        <dbReference type="EMBL" id="QIB77548.1"/>
    </source>
</evidence>
<dbReference type="InterPro" id="IPR002716">
    <property type="entry name" value="PIN_dom"/>
</dbReference>
<dbReference type="InterPro" id="IPR029060">
    <property type="entry name" value="PIN-like_dom_sf"/>
</dbReference>
<dbReference type="GO" id="GO:0004521">
    <property type="term" value="F:RNA endonuclease activity"/>
    <property type="evidence" value="ECO:0007669"/>
    <property type="project" value="InterPro"/>
</dbReference>
<keyword evidence="2 5" id="KW-0540">Nuclease</keyword>
<dbReference type="EC" id="3.1.-.-" evidence="5"/>
<reference evidence="8 11" key="3">
    <citation type="submission" date="2020-02" db="EMBL/GenBank/DDBJ databases">
        <title>Whole genome sequence of Haloferax alexandrinus pws1.</title>
        <authorList>
            <person name="Verma D.K."/>
            <person name="Gopal K."/>
            <person name="Prasad E.S."/>
        </authorList>
    </citation>
    <scope>NUCLEOTIDE SEQUENCE [LARGE SCALE GENOMIC DNA]</scope>
    <source>
        <strain evidence="8">Wsp1</strain>
        <strain evidence="11">wsp1</strain>
    </source>
</reference>
<feature type="domain" description="PIN" evidence="6">
    <location>
        <begin position="3"/>
        <end position="132"/>
    </location>
</feature>
<dbReference type="Proteomes" id="UP000320212">
    <property type="component" value="Unassembled WGS sequence"/>
</dbReference>
<sequence length="145" mass="16304">MSVFVDTGVFFAHHDTDADRHDQAVSAFDDLFDGEFGQPYTNDYVLDETVTLTRARTDSFEAADTVAGRILGEEPFPNVFRMIHVEPDDVRASLETLRRYEDHDLSFTDATIVALCESRGIDAVLSFDTDFDGLVDRIEPGYRSV</sequence>
<feature type="binding site" evidence="5">
    <location>
        <position position="6"/>
    </location>
    <ligand>
        <name>Mg(2+)</name>
        <dbReference type="ChEBI" id="CHEBI:18420"/>
    </ligand>
</feature>
<proteinExistence type="inferred from homology"/>
<dbReference type="PANTHER" id="PTHR42188:SF1">
    <property type="entry name" value="23S RRNA-SPECIFIC ENDONUCLEASE VAPC20"/>
    <property type="match status" value="1"/>
</dbReference>
<dbReference type="HAMAP" id="MF_00265">
    <property type="entry name" value="VapC_Nob1"/>
    <property type="match status" value="1"/>
</dbReference>